<sequence length="1344" mass="151039">MDLFLSSSQNFVKALKASSDPPSVGSFSKLEIARAAWDQKTFYAPRKAEVIVDFILNRFVKSNETQSITDIATWTLLLDVITTSPSTKSDPWLAPLVSRVPFTRIVIQLFESLQHSPHDDHSQLTRIAHECLTILWPYCVPKINTDLLLDCFGACLRLCACYETLDEHLDSIVVMIATSFDRSFTASTSKKKTFASFTRNHLENWLLSLNRLQSHSTHSTLFECLYTPGVQCLLDVDVLRDSETENTISNAFSNVTPEIIMPTLPKIFSTYIQTLRKHRSTMFGQTSSQKADSDGYREASLRLFSLCQRILSKATEKDHSWTTKALLIDVLNQEHIFNGQDHETENLLNGIVKSILVELASVNEGTSKIPPIPVLSDYRFVQNVLSDVLAHLLMVPNTVAPALEILDILLRNHVKTRTVPLYIETLISIDFRDTRRSHTFQEDYERICHSACLHPRHLDRLAKSVHEFLPLNQTPTVIRNVTERFRNLWEEYRSCSHSSSSDEESPHKKRKIDRGSTDADATKGLILSFSATAIFASVVLSSFSAESVPEETRQELETHLNDFSTGVVLRSLSKMLKNLNKKTLNSLEDEVALLASLCLRYGLGLQRSSSISIDVGCSPELVSQLSKAVDAVSLPESKLEILRTLLDTSVSIQRQTVLDITLKVMETSEELHVFHMIIHRWLPLIDSGASLEHREQFVALLLELRNRSKVNPASEILLRQTLASAEFWELPRIRDALLALIERSTSAVSDWATTTPQQKQLVESVYEFLLSTPTDYLPRKFRLSLSRRAVLLDQTVDSISPHFVRALRVCISRFISSTDLSDELLGDLGVYLRHLHTGSPSAETLELIQLLFKNLLKNNTLDEILHLVQRYSESLQQDDSSSHSALARSFGIIVDLLLKEFPLDHFSTSTQDTFRTLHSSLHHYLYPRLLDTPGTLKVPEVKGLLEDWQQALRLGRWLGLTDVAILGEEVTNFFKSTKPTGDEVTNPAVFGVLVEEFYFCPPTLQPERLELVIAAYVLLSGRITVGGLDGADQPISSLCSTVSPEIYSHGLDFIVSSLKYVKDEAEAGALLHLLSILLQDPPQNTFHIVQNTITGSINIFNDRELFVKAIRLPALLLLLQRSQDRPATLRQVDISGIWLFMAKLCTSSHTHEPNTCRETFHHIVAIATALIRLRRDLILPTIPHLGIILRLLIRSMQSPRSNLGPKQSAMVSSRLPSWINIQDTLGIEEGKSLSRLLESLNTKTVIRRLTTSAAAPPRAESLAKPFSKHAAYVIKAYVESLNDPLCMIPAAVRKELQSGLYALCGMINNFSRDALMASAADAGEKLILKNLWKEYEKQRYVGKG</sequence>
<gene>
    <name evidence="3" type="ORF">F5878DRAFT_657174</name>
</gene>
<organism evidence="3 4">
    <name type="scientific">Lentinula raphanica</name>
    <dbReference type="NCBI Taxonomy" id="153919"/>
    <lineage>
        <taxon>Eukaryota</taxon>
        <taxon>Fungi</taxon>
        <taxon>Dikarya</taxon>
        <taxon>Basidiomycota</taxon>
        <taxon>Agaricomycotina</taxon>
        <taxon>Agaricomycetes</taxon>
        <taxon>Agaricomycetidae</taxon>
        <taxon>Agaricales</taxon>
        <taxon>Marasmiineae</taxon>
        <taxon>Omphalotaceae</taxon>
        <taxon>Lentinula</taxon>
    </lineage>
</organism>
<dbReference type="Proteomes" id="UP001163846">
    <property type="component" value="Unassembled WGS sequence"/>
</dbReference>
<dbReference type="EMBL" id="MU805989">
    <property type="protein sequence ID" value="KAJ3842979.1"/>
    <property type="molecule type" value="Genomic_DNA"/>
</dbReference>
<dbReference type="Pfam" id="PF10441">
    <property type="entry name" value="Urb2"/>
    <property type="match status" value="1"/>
</dbReference>
<comment type="caution">
    <text evidence="3">The sequence shown here is derived from an EMBL/GenBank/DDBJ whole genome shotgun (WGS) entry which is preliminary data.</text>
</comment>
<feature type="region of interest" description="Disordered" evidence="1">
    <location>
        <begin position="496"/>
        <end position="516"/>
    </location>
</feature>
<evidence type="ECO:0000259" key="2">
    <source>
        <dbReference type="Pfam" id="PF10441"/>
    </source>
</evidence>
<reference evidence="3" key="1">
    <citation type="submission" date="2022-08" db="EMBL/GenBank/DDBJ databases">
        <authorList>
            <consortium name="DOE Joint Genome Institute"/>
            <person name="Min B."/>
            <person name="Riley R."/>
            <person name="Sierra-Patev S."/>
            <person name="Naranjo-Ortiz M."/>
            <person name="Looney B."/>
            <person name="Konkel Z."/>
            <person name="Slot J.C."/>
            <person name="Sakamoto Y."/>
            <person name="Steenwyk J.L."/>
            <person name="Rokas A."/>
            <person name="Carro J."/>
            <person name="Camarero S."/>
            <person name="Ferreira P."/>
            <person name="Molpeceres G."/>
            <person name="Ruiz-Duenas F.J."/>
            <person name="Serrano A."/>
            <person name="Henrissat B."/>
            <person name="Drula E."/>
            <person name="Hughes K.W."/>
            <person name="Mata J.L."/>
            <person name="Ishikawa N.K."/>
            <person name="Vargas-Isla R."/>
            <person name="Ushijima S."/>
            <person name="Smith C.A."/>
            <person name="Ahrendt S."/>
            <person name="Andreopoulos W."/>
            <person name="He G."/>
            <person name="Labutti K."/>
            <person name="Lipzen A."/>
            <person name="Ng V."/>
            <person name="Sandor L."/>
            <person name="Barry K."/>
            <person name="Martinez A.T."/>
            <person name="Xiao Y."/>
            <person name="Gibbons J.G."/>
            <person name="Terashima K."/>
            <person name="Hibbett D.S."/>
            <person name="Grigoriev I.V."/>
        </authorList>
    </citation>
    <scope>NUCLEOTIDE SEQUENCE</scope>
    <source>
        <strain evidence="3">TFB9207</strain>
    </source>
</reference>
<evidence type="ECO:0000313" key="3">
    <source>
        <dbReference type="EMBL" id="KAJ3842979.1"/>
    </source>
</evidence>
<feature type="domain" description="Nucleolar 27S pre-rRNA processing Urb2/Npa2 C-terminal" evidence="2">
    <location>
        <begin position="1118"/>
        <end position="1343"/>
    </location>
</feature>
<protein>
    <submittedName>
        <fullName evidence="3">Urb2/Npa2 family-domain-containing protein</fullName>
    </submittedName>
</protein>
<keyword evidence="4" id="KW-1185">Reference proteome</keyword>
<name>A0AA38PHE8_9AGAR</name>
<proteinExistence type="predicted"/>
<evidence type="ECO:0000256" key="1">
    <source>
        <dbReference type="SAM" id="MobiDB-lite"/>
    </source>
</evidence>
<accession>A0AA38PHE8</accession>
<evidence type="ECO:0000313" key="4">
    <source>
        <dbReference type="Proteomes" id="UP001163846"/>
    </source>
</evidence>
<dbReference type="InterPro" id="IPR018849">
    <property type="entry name" value="Urb2/Npa2_C"/>
</dbReference>